<dbReference type="RefSeq" id="XP_001693331.2">
    <property type="nucleotide sequence ID" value="XM_001693279.2"/>
</dbReference>
<evidence type="ECO:0000313" key="7">
    <source>
        <dbReference type="EMBL" id="PNW85799.1"/>
    </source>
</evidence>
<organism evidence="7 8">
    <name type="scientific">Chlamydomonas reinhardtii</name>
    <name type="common">Chlamydomonas smithii</name>
    <dbReference type="NCBI Taxonomy" id="3055"/>
    <lineage>
        <taxon>Eukaryota</taxon>
        <taxon>Viridiplantae</taxon>
        <taxon>Chlorophyta</taxon>
        <taxon>core chlorophytes</taxon>
        <taxon>Chlorophyceae</taxon>
        <taxon>CS clade</taxon>
        <taxon>Chlamydomonadales</taxon>
        <taxon>Chlamydomonadaceae</taxon>
        <taxon>Chlamydomonas</taxon>
    </lineage>
</organism>
<dbReference type="InterPro" id="IPR053924">
    <property type="entry name" value="RecX_HTH_2nd"/>
</dbReference>
<dbReference type="EMBL" id="CM008964">
    <property type="protein sequence ID" value="PNW85799.1"/>
    <property type="molecule type" value="Genomic_DNA"/>
</dbReference>
<reference evidence="7 8" key="1">
    <citation type="journal article" date="2007" name="Science">
        <title>The Chlamydomonas genome reveals the evolution of key animal and plant functions.</title>
        <authorList>
            <person name="Merchant S.S."/>
            <person name="Prochnik S.E."/>
            <person name="Vallon O."/>
            <person name="Harris E.H."/>
            <person name="Karpowicz S.J."/>
            <person name="Witman G.B."/>
            <person name="Terry A."/>
            <person name="Salamov A."/>
            <person name="Fritz-Laylin L.K."/>
            <person name="Marechal-Drouard L."/>
            <person name="Marshall W.F."/>
            <person name="Qu L.H."/>
            <person name="Nelson D.R."/>
            <person name="Sanderfoot A.A."/>
            <person name="Spalding M.H."/>
            <person name="Kapitonov V.V."/>
            <person name="Ren Q."/>
            <person name="Ferris P."/>
            <person name="Lindquist E."/>
            <person name="Shapiro H."/>
            <person name="Lucas S.M."/>
            <person name="Grimwood J."/>
            <person name="Schmutz J."/>
            <person name="Cardol P."/>
            <person name="Cerutti H."/>
            <person name="Chanfreau G."/>
            <person name="Chen C.L."/>
            <person name="Cognat V."/>
            <person name="Croft M.T."/>
            <person name="Dent R."/>
            <person name="Dutcher S."/>
            <person name="Fernandez E."/>
            <person name="Fukuzawa H."/>
            <person name="Gonzalez-Ballester D."/>
            <person name="Gonzalez-Halphen D."/>
            <person name="Hallmann A."/>
            <person name="Hanikenne M."/>
            <person name="Hippler M."/>
            <person name="Inwood W."/>
            <person name="Jabbari K."/>
            <person name="Kalanon M."/>
            <person name="Kuras R."/>
            <person name="Lefebvre P.A."/>
            <person name="Lemaire S.D."/>
            <person name="Lobanov A.V."/>
            <person name="Lohr M."/>
            <person name="Manuell A."/>
            <person name="Meier I."/>
            <person name="Mets L."/>
            <person name="Mittag M."/>
            <person name="Mittelmeier T."/>
            <person name="Moroney J.V."/>
            <person name="Moseley J."/>
            <person name="Napoli C."/>
            <person name="Nedelcu A.M."/>
            <person name="Niyogi K."/>
            <person name="Novoselov S.V."/>
            <person name="Paulsen I.T."/>
            <person name="Pazour G."/>
            <person name="Purton S."/>
            <person name="Ral J.P."/>
            <person name="Riano-Pachon D.M."/>
            <person name="Riekhof W."/>
            <person name="Rymarquis L."/>
            <person name="Schroda M."/>
            <person name="Stern D."/>
            <person name="Umen J."/>
            <person name="Willows R."/>
            <person name="Wilson N."/>
            <person name="Zimmer S.L."/>
            <person name="Allmer J."/>
            <person name="Balk J."/>
            <person name="Bisova K."/>
            <person name="Chen C.J."/>
            <person name="Elias M."/>
            <person name="Gendler K."/>
            <person name="Hauser C."/>
            <person name="Lamb M.R."/>
            <person name="Ledford H."/>
            <person name="Long J.C."/>
            <person name="Minagawa J."/>
            <person name="Page M.D."/>
            <person name="Pan J."/>
            <person name="Pootakham W."/>
            <person name="Roje S."/>
            <person name="Rose A."/>
            <person name="Stahlberg E."/>
            <person name="Terauchi A.M."/>
            <person name="Yang P."/>
            <person name="Ball S."/>
            <person name="Bowler C."/>
            <person name="Dieckmann C.L."/>
            <person name="Gladyshev V.N."/>
            <person name="Green P."/>
            <person name="Jorgensen R."/>
            <person name="Mayfield S."/>
            <person name="Mueller-Roeber B."/>
            <person name="Rajamani S."/>
            <person name="Sayre R.T."/>
            <person name="Brokstein P."/>
            <person name="Dubchak I."/>
            <person name="Goodstein D."/>
            <person name="Hornick L."/>
            <person name="Huang Y.W."/>
            <person name="Jhaveri J."/>
            <person name="Luo Y."/>
            <person name="Martinez D."/>
            <person name="Ngau W.C."/>
            <person name="Otillar B."/>
            <person name="Poliakov A."/>
            <person name="Porter A."/>
            <person name="Szajkowski L."/>
            <person name="Werner G."/>
            <person name="Zhou K."/>
            <person name="Grigoriev I.V."/>
            <person name="Rokhsar D.S."/>
            <person name="Grossman A.R."/>
        </authorList>
    </citation>
    <scope>NUCLEOTIDE SEQUENCE [LARGE SCALE GENOMIC DNA]</scope>
    <source>
        <strain evidence="8">CC-503</strain>
    </source>
</reference>
<keyword evidence="4" id="KW-0963">Cytoplasm</keyword>
<evidence type="ECO:0000313" key="8">
    <source>
        <dbReference type="Proteomes" id="UP000006906"/>
    </source>
</evidence>
<keyword evidence="8" id="KW-1185">Reference proteome</keyword>
<feature type="compositionally biased region" description="Low complexity" evidence="5">
    <location>
        <begin position="327"/>
        <end position="349"/>
    </location>
</feature>
<feature type="compositionally biased region" description="Basic and acidic residues" evidence="5">
    <location>
        <begin position="517"/>
        <end position="529"/>
    </location>
</feature>
<evidence type="ECO:0000256" key="2">
    <source>
        <dbReference type="ARBA" id="ARBA00009695"/>
    </source>
</evidence>
<evidence type="ECO:0000256" key="3">
    <source>
        <dbReference type="ARBA" id="ARBA00018111"/>
    </source>
</evidence>
<accession>A0A2K3DZ58</accession>
<dbReference type="GO" id="GO:0006282">
    <property type="term" value="P:regulation of DNA repair"/>
    <property type="evidence" value="ECO:0007669"/>
    <property type="project" value="InterPro"/>
</dbReference>
<dbReference type="Gene3D" id="1.10.10.10">
    <property type="entry name" value="Winged helix-like DNA-binding domain superfamily/Winged helix DNA-binding domain"/>
    <property type="match status" value="1"/>
</dbReference>
<proteinExistence type="inferred from homology"/>
<dbReference type="AlphaFoldDB" id="A0A2K3DZ58"/>
<dbReference type="InParanoid" id="A0A2K3DZ58"/>
<feature type="region of interest" description="Disordered" evidence="5">
    <location>
        <begin position="1"/>
        <end position="354"/>
    </location>
</feature>
<evidence type="ECO:0000256" key="1">
    <source>
        <dbReference type="ARBA" id="ARBA00004496"/>
    </source>
</evidence>
<dbReference type="Gramene" id="PNW85799">
    <property type="protein sequence ID" value="PNW85799"/>
    <property type="gene ID" value="CHLRE_03g204900v5"/>
</dbReference>
<dbReference type="PANTHER" id="PTHR33602:SF1">
    <property type="entry name" value="REGULATORY PROTEIN RECX FAMILY PROTEIN"/>
    <property type="match status" value="1"/>
</dbReference>
<dbReference type="GO" id="GO:0005737">
    <property type="term" value="C:cytoplasm"/>
    <property type="evidence" value="ECO:0007669"/>
    <property type="project" value="UniProtKB-SubCell"/>
</dbReference>
<feature type="domain" description="RecX second three-helical" evidence="6">
    <location>
        <begin position="407"/>
        <end position="448"/>
    </location>
</feature>
<name>A0A2K3DZ58_CHLRE</name>
<feature type="compositionally biased region" description="Gly residues" evidence="5">
    <location>
        <begin position="489"/>
        <end position="500"/>
    </location>
</feature>
<sequence length="559" mass="57192">MARLFPQAAHSGSRSLVLNCSAPGTGHASRRPAGSLWLAALGPATQSPNPDASARSDEQQLDVPLSQQLSRRRRAKAAPAPPADSDAAEGGPLPAPIPSTPRRGRPPKAASALTDNSSSTSQITTSTSSSLPFPDERATSSSGSSSSDSSTTGASWQLGRSRDVAADTAASDGAAPAPGPPQHPAVTFRNAAELRQLLQARAAAAAGDGGAPWTEEGQEASGATQAAQPNMDAGEGAGPPPGAAGTSHRPAAPGPTALPPRRFFAAVPPGRSRDSGTSQFADASGSSRGSSSSSSSSSSWGGRAGSSMPPPTAPARSSRVTHLPWKGAASRGSGDADSTDGAAGAAAEDGSWDHDKDYNKAKTYALRLLQRTPLAAGDLGRRLQERGHGRQAVAALLTWLADNGALNDALFARLYARSKWVGNLTAPAKIKKDLAAQGVAASHVAAALTFVFGPSHRVRLSGHSLSAEEQEVQDMFLEAARKQVERRGGGGGGAGAGASGGDADDDDDEGLAGGGSDSEREAAAAFKERDRRRRRLGMWLQYRGHDMDLIIKTFGVLRI</sequence>
<dbReference type="PANTHER" id="PTHR33602">
    <property type="entry name" value="REGULATORY PROTEIN RECX FAMILY PROTEIN"/>
    <property type="match status" value="1"/>
</dbReference>
<feature type="compositionally biased region" description="Low complexity" evidence="5">
    <location>
        <begin position="166"/>
        <end position="176"/>
    </location>
</feature>
<dbReference type="STRING" id="3055.A0A2K3DZ58"/>
<dbReference type="KEGG" id="cre:CHLRE_03g204900v5"/>
<dbReference type="GeneID" id="5718860"/>
<dbReference type="OrthoDB" id="549637at2759"/>
<comment type="similarity">
    <text evidence="2">Belongs to the RecX family.</text>
</comment>
<protein>
    <recommendedName>
        <fullName evidence="3">Regulatory protein RecX</fullName>
    </recommendedName>
</protein>
<dbReference type="PaxDb" id="3055-EDP03357"/>
<evidence type="ECO:0000256" key="4">
    <source>
        <dbReference type="ARBA" id="ARBA00022490"/>
    </source>
</evidence>
<comment type="subcellular location">
    <subcellularLocation>
        <location evidence="1">Cytoplasm</location>
    </subcellularLocation>
</comment>
<feature type="compositionally biased region" description="Low complexity" evidence="5">
    <location>
        <begin position="117"/>
        <end position="130"/>
    </location>
</feature>
<feature type="compositionally biased region" description="Low complexity" evidence="5">
    <location>
        <begin position="139"/>
        <end position="155"/>
    </location>
</feature>
<dbReference type="ExpressionAtlas" id="A0A2K3DZ58">
    <property type="expression patterns" value="baseline and differential"/>
</dbReference>
<feature type="region of interest" description="Disordered" evidence="5">
    <location>
        <begin position="486"/>
        <end position="529"/>
    </location>
</feature>
<evidence type="ECO:0000259" key="6">
    <source>
        <dbReference type="Pfam" id="PF02631"/>
    </source>
</evidence>
<dbReference type="InterPro" id="IPR003783">
    <property type="entry name" value="Regulatory_RecX"/>
</dbReference>
<feature type="compositionally biased region" description="Low complexity" evidence="5">
    <location>
        <begin position="191"/>
        <end position="206"/>
    </location>
</feature>
<feature type="compositionally biased region" description="Low complexity" evidence="5">
    <location>
        <begin position="283"/>
        <end position="307"/>
    </location>
</feature>
<dbReference type="InterPro" id="IPR036388">
    <property type="entry name" value="WH-like_DNA-bd_sf"/>
</dbReference>
<dbReference type="Proteomes" id="UP000006906">
    <property type="component" value="Chromosome 3"/>
</dbReference>
<dbReference type="Pfam" id="PF02631">
    <property type="entry name" value="RecX_HTH2"/>
    <property type="match status" value="1"/>
</dbReference>
<gene>
    <name evidence="7" type="ORF">CHLRE_03g204900v5</name>
</gene>
<evidence type="ECO:0000256" key="5">
    <source>
        <dbReference type="SAM" id="MobiDB-lite"/>
    </source>
</evidence>